<evidence type="ECO:0000313" key="2">
    <source>
        <dbReference type="Proteomes" id="UP000027222"/>
    </source>
</evidence>
<dbReference type="Proteomes" id="UP000027222">
    <property type="component" value="Unassembled WGS sequence"/>
</dbReference>
<evidence type="ECO:0000313" key="1">
    <source>
        <dbReference type="EMBL" id="KDR74860.1"/>
    </source>
</evidence>
<reference evidence="2" key="1">
    <citation type="journal article" date="2014" name="Proc. Natl. Acad. Sci. U.S.A.">
        <title>Extensive sampling of basidiomycete genomes demonstrates inadequacy of the white-rot/brown-rot paradigm for wood decay fungi.</title>
        <authorList>
            <person name="Riley R."/>
            <person name="Salamov A.A."/>
            <person name="Brown D.W."/>
            <person name="Nagy L.G."/>
            <person name="Floudas D."/>
            <person name="Held B.W."/>
            <person name="Levasseur A."/>
            <person name="Lombard V."/>
            <person name="Morin E."/>
            <person name="Otillar R."/>
            <person name="Lindquist E.A."/>
            <person name="Sun H."/>
            <person name="LaButti K.M."/>
            <person name="Schmutz J."/>
            <person name="Jabbour D."/>
            <person name="Luo H."/>
            <person name="Baker S.E."/>
            <person name="Pisabarro A.G."/>
            <person name="Walton J.D."/>
            <person name="Blanchette R.A."/>
            <person name="Henrissat B."/>
            <person name="Martin F."/>
            <person name="Cullen D."/>
            <person name="Hibbett D.S."/>
            <person name="Grigoriev I.V."/>
        </authorList>
    </citation>
    <scope>NUCLEOTIDE SEQUENCE [LARGE SCALE GENOMIC DNA]</scope>
    <source>
        <strain evidence="2">CBS 339.88</strain>
    </source>
</reference>
<dbReference type="HOGENOM" id="CLU_1885917_0_0_1"/>
<organism evidence="1 2">
    <name type="scientific">Galerina marginata (strain CBS 339.88)</name>
    <dbReference type="NCBI Taxonomy" id="685588"/>
    <lineage>
        <taxon>Eukaryota</taxon>
        <taxon>Fungi</taxon>
        <taxon>Dikarya</taxon>
        <taxon>Basidiomycota</taxon>
        <taxon>Agaricomycotina</taxon>
        <taxon>Agaricomycetes</taxon>
        <taxon>Agaricomycetidae</taxon>
        <taxon>Agaricales</taxon>
        <taxon>Agaricineae</taxon>
        <taxon>Strophariaceae</taxon>
        <taxon>Galerina</taxon>
    </lineage>
</organism>
<name>A0A067SV97_GALM3</name>
<proteinExistence type="predicted"/>
<dbReference type="AlphaFoldDB" id="A0A067SV97"/>
<dbReference type="EMBL" id="KL142382">
    <property type="protein sequence ID" value="KDR74860.1"/>
    <property type="molecule type" value="Genomic_DNA"/>
</dbReference>
<sequence length="135" mass="16081">MQQNRWSITSDLSLHFLEIAFVGLSRNPRRPEPLSMDPRQKHKFGWTRSAPDLIAAHTPPTRVPNRHCKRQRRRYHLLVSFILPTHIIGRDTSTRWLYLPAEKRLNVQTSWADSYWKQKYQNLIAFCKTQNKQTT</sequence>
<protein>
    <submittedName>
        <fullName evidence="1">Uncharacterized protein</fullName>
    </submittedName>
</protein>
<gene>
    <name evidence="1" type="ORF">GALMADRAFT_565519</name>
</gene>
<accession>A0A067SV97</accession>
<keyword evidence="2" id="KW-1185">Reference proteome</keyword>